<evidence type="ECO:0000313" key="7">
    <source>
        <dbReference type="EnsemblPlants" id="Kaladp0053s0694.1.v1.1"/>
    </source>
</evidence>
<comment type="similarity">
    <text evidence="2 6">Belongs to the plant self-incompatibility (S1) protein family.</text>
</comment>
<evidence type="ECO:0000256" key="3">
    <source>
        <dbReference type="ARBA" id="ARBA00022471"/>
    </source>
</evidence>
<comment type="subcellular location">
    <subcellularLocation>
        <location evidence="1 6">Secreted</location>
    </subcellularLocation>
</comment>
<feature type="chain" id="PRO_5029938563" description="S-protein homolog" evidence="6">
    <location>
        <begin position="27"/>
        <end position="151"/>
    </location>
</feature>
<dbReference type="GO" id="GO:0060320">
    <property type="term" value="P:rejection of self pollen"/>
    <property type="evidence" value="ECO:0007669"/>
    <property type="project" value="UniProtKB-KW"/>
</dbReference>
<organism evidence="7 8">
    <name type="scientific">Kalanchoe fedtschenkoi</name>
    <name type="common">Lavender scallops</name>
    <name type="synonym">South American air plant</name>
    <dbReference type="NCBI Taxonomy" id="63787"/>
    <lineage>
        <taxon>Eukaryota</taxon>
        <taxon>Viridiplantae</taxon>
        <taxon>Streptophyta</taxon>
        <taxon>Embryophyta</taxon>
        <taxon>Tracheophyta</taxon>
        <taxon>Spermatophyta</taxon>
        <taxon>Magnoliopsida</taxon>
        <taxon>eudicotyledons</taxon>
        <taxon>Gunneridae</taxon>
        <taxon>Pentapetalae</taxon>
        <taxon>Saxifragales</taxon>
        <taxon>Crassulaceae</taxon>
        <taxon>Kalanchoe</taxon>
    </lineage>
</organism>
<evidence type="ECO:0000256" key="2">
    <source>
        <dbReference type="ARBA" id="ARBA00005581"/>
    </source>
</evidence>
<evidence type="ECO:0000256" key="4">
    <source>
        <dbReference type="ARBA" id="ARBA00022525"/>
    </source>
</evidence>
<accession>A0A7N0U506</accession>
<dbReference type="OMA" id="RYNIMIS"/>
<dbReference type="EnsemblPlants" id="Kaladp0053s0694.1.v1.1">
    <property type="protein sequence ID" value="Kaladp0053s0694.1.v1.1"/>
    <property type="gene ID" value="Kaladp0053s0694.v1.1"/>
</dbReference>
<dbReference type="Gramene" id="Kaladp0053s0694.1.v1.1">
    <property type="protein sequence ID" value="Kaladp0053s0694.1.v1.1"/>
    <property type="gene ID" value="Kaladp0053s0694.v1.1"/>
</dbReference>
<protein>
    <recommendedName>
        <fullName evidence="6">S-protein homolog</fullName>
    </recommendedName>
</protein>
<dbReference type="InterPro" id="IPR010264">
    <property type="entry name" value="Self-incomp_S1"/>
</dbReference>
<dbReference type="Pfam" id="PF05938">
    <property type="entry name" value="Self-incomp_S1"/>
    <property type="match status" value="1"/>
</dbReference>
<keyword evidence="8" id="KW-1185">Reference proteome</keyword>
<evidence type="ECO:0000313" key="8">
    <source>
        <dbReference type="Proteomes" id="UP000594263"/>
    </source>
</evidence>
<proteinExistence type="inferred from homology"/>
<feature type="signal peptide" evidence="6">
    <location>
        <begin position="1"/>
        <end position="26"/>
    </location>
</feature>
<evidence type="ECO:0000256" key="1">
    <source>
        <dbReference type="ARBA" id="ARBA00004613"/>
    </source>
</evidence>
<dbReference type="AlphaFoldDB" id="A0A7N0U506"/>
<name>A0A7N0U506_KALFE</name>
<keyword evidence="3 6" id="KW-0713">Self-incompatibility</keyword>
<evidence type="ECO:0000256" key="6">
    <source>
        <dbReference type="RuleBase" id="RU367044"/>
    </source>
</evidence>
<sequence length="151" mass="17510">MSINAWFASFLLLAVLCQLHKNNSMAKCGFFIVPEFHVDITNNIINGARIHCKSKQDDLGIHSLAYGQTYTFSFRPQVFGKTLFFCAVMWNGKLEWFDAYIHKRDYQRCIHSECHCPWKLTPQGPCFADNCVPWNNKNFHQGEQSSKLLKD</sequence>
<reference evidence="7" key="1">
    <citation type="submission" date="2021-01" db="UniProtKB">
        <authorList>
            <consortium name="EnsemblPlants"/>
        </authorList>
    </citation>
    <scope>IDENTIFICATION</scope>
</reference>
<keyword evidence="4 6" id="KW-0964">Secreted</keyword>
<keyword evidence="5 6" id="KW-0732">Signal</keyword>
<dbReference type="PANTHER" id="PTHR31232:SF43">
    <property type="entry name" value="S-PROTEIN HOMOLOG 29-RELATED"/>
    <property type="match status" value="1"/>
</dbReference>
<dbReference type="GO" id="GO:0005576">
    <property type="term" value="C:extracellular region"/>
    <property type="evidence" value="ECO:0007669"/>
    <property type="project" value="UniProtKB-SubCell"/>
</dbReference>
<dbReference type="PANTHER" id="PTHR31232">
    <property type="match status" value="1"/>
</dbReference>
<dbReference type="Proteomes" id="UP000594263">
    <property type="component" value="Unplaced"/>
</dbReference>
<evidence type="ECO:0000256" key="5">
    <source>
        <dbReference type="ARBA" id="ARBA00022729"/>
    </source>
</evidence>